<organism evidence="1 2">
    <name type="scientific">Aplysia californica</name>
    <name type="common">California sea hare</name>
    <dbReference type="NCBI Taxonomy" id="6500"/>
    <lineage>
        <taxon>Eukaryota</taxon>
        <taxon>Metazoa</taxon>
        <taxon>Spiralia</taxon>
        <taxon>Lophotrochozoa</taxon>
        <taxon>Mollusca</taxon>
        <taxon>Gastropoda</taxon>
        <taxon>Heterobranchia</taxon>
        <taxon>Euthyneura</taxon>
        <taxon>Tectipleura</taxon>
        <taxon>Aplysiida</taxon>
        <taxon>Aplysioidea</taxon>
        <taxon>Aplysiidae</taxon>
        <taxon>Aplysia</taxon>
    </lineage>
</organism>
<evidence type="ECO:0000313" key="2">
    <source>
        <dbReference type="RefSeq" id="XP_005108495.2"/>
    </source>
</evidence>
<gene>
    <name evidence="2" type="primary">LOC101858304</name>
</gene>
<accession>A0ABM0K4E7</accession>
<dbReference type="GeneID" id="101858304"/>
<dbReference type="RefSeq" id="XP_005108495.2">
    <property type="nucleotide sequence ID" value="XM_005108438.3"/>
</dbReference>
<evidence type="ECO:0000313" key="1">
    <source>
        <dbReference type="Proteomes" id="UP000694888"/>
    </source>
</evidence>
<dbReference type="Proteomes" id="UP000694888">
    <property type="component" value="Unplaced"/>
</dbReference>
<protein>
    <submittedName>
        <fullName evidence="2">Uncharacterized protein LOC101858304</fullName>
    </submittedName>
</protein>
<sequence>MNTMESDGFTAGLKCTCRVSVLVVWLLFSWVPGSNPELRGAPPGCLFPDFLQSHEPGMGDWTWKYDGDTHVGHVTNGIYTICSKRYKEELGLTGERMRDSCEETRLIRTCVKKFGPNTFAVKHGGTTRGHTTSYQCIRYVMRSATVIQLAVSDRKSNVSGICDRKYRDTDNDKRVDG</sequence>
<name>A0ABM0K4E7_APLCA</name>
<proteinExistence type="predicted"/>
<reference evidence="2" key="1">
    <citation type="submission" date="2025-08" db="UniProtKB">
        <authorList>
            <consortium name="RefSeq"/>
        </authorList>
    </citation>
    <scope>IDENTIFICATION</scope>
</reference>
<keyword evidence="1" id="KW-1185">Reference proteome</keyword>